<evidence type="ECO:0000256" key="1">
    <source>
        <dbReference type="ARBA" id="ARBA00023012"/>
    </source>
</evidence>
<keyword evidence="1" id="KW-0902">Two-component regulatory system</keyword>
<keyword evidence="4" id="KW-1185">Reference proteome</keyword>
<protein>
    <submittedName>
        <fullName evidence="3">Hpt domain-containing protein</fullName>
    </submittedName>
</protein>
<dbReference type="SUPFAM" id="SSF47226">
    <property type="entry name" value="Histidine-containing phosphotransfer domain, HPT domain"/>
    <property type="match status" value="1"/>
</dbReference>
<dbReference type="GO" id="GO:0004672">
    <property type="term" value="F:protein kinase activity"/>
    <property type="evidence" value="ECO:0007669"/>
    <property type="project" value="UniProtKB-ARBA"/>
</dbReference>
<dbReference type="EMBL" id="JACXWY010000001">
    <property type="protein sequence ID" value="MBD3844590.1"/>
    <property type="molecule type" value="Genomic_DNA"/>
</dbReference>
<comment type="caution">
    <text evidence="3">The sequence shown here is derived from an EMBL/GenBank/DDBJ whole genome shotgun (WGS) entry which is preliminary data.</text>
</comment>
<dbReference type="Pfam" id="PF01627">
    <property type="entry name" value="Hpt"/>
    <property type="match status" value="1"/>
</dbReference>
<dbReference type="Proteomes" id="UP000619295">
    <property type="component" value="Unassembled WGS sequence"/>
</dbReference>
<name>A0A927E6K1_9HYPH</name>
<evidence type="ECO:0000313" key="3">
    <source>
        <dbReference type="EMBL" id="MBD3844590.1"/>
    </source>
</evidence>
<dbReference type="InterPro" id="IPR036641">
    <property type="entry name" value="HPT_dom_sf"/>
</dbReference>
<accession>A0A927E6K1</accession>
<sequence>MSQKAIDTEHLSRQTGGDRELERELLTLFAQQCATHLRTIHGSADPKARLDAAHSLKGAALAVGAWQVAEAADRIEQGLGQGDKHPTEAAMDALTLAAAEARAVICRCDCAA</sequence>
<reference evidence="3" key="1">
    <citation type="submission" date="2020-09" db="EMBL/GenBank/DDBJ databases">
        <title>Bosea spartocytisi sp. nov. a root nodule endophyte of Spartocytisus supranubius in the high mountain ecosystem fo the Teide National Park (Canary Islands, Spain).</title>
        <authorList>
            <person name="Pulido-Suarez L."/>
            <person name="Peix A."/>
            <person name="Igual J.M."/>
            <person name="Socas-Perez N."/>
            <person name="Velazquez E."/>
            <person name="Flores-Felix J.D."/>
            <person name="Leon-Barrios M."/>
        </authorList>
    </citation>
    <scope>NUCLEOTIDE SEQUENCE</scope>
    <source>
        <strain evidence="3">SSUT16</strain>
    </source>
</reference>
<proteinExistence type="predicted"/>
<dbReference type="RefSeq" id="WP_038361318.1">
    <property type="nucleotide sequence ID" value="NZ_JACXWY010000001.1"/>
</dbReference>
<dbReference type="AlphaFoldDB" id="A0A927E6K1"/>
<organism evidence="3 4">
    <name type="scientific">Bosea spartocytisi</name>
    <dbReference type="NCBI Taxonomy" id="2773451"/>
    <lineage>
        <taxon>Bacteria</taxon>
        <taxon>Pseudomonadati</taxon>
        <taxon>Pseudomonadota</taxon>
        <taxon>Alphaproteobacteria</taxon>
        <taxon>Hyphomicrobiales</taxon>
        <taxon>Boseaceae</taxon>
        <taxon>Bosea</taxon>
    </lineage>
</organism>
<dbReference type="GO" id="GO:0000160">
    <property type="term" value="P:phosphorelay signal transduction system"/>
    <property type="evidence" value="ECO:0007669"/>
    <property type="project" value="UniProtKB-KW"/>
</dbReference>
<feature type="domain" description="HPt" evidence="2">
    <location>
        <begin position="24"/>
        <end position="103"/>
    </location>
</feature>
<dbReference type="Gene3D" id="1.20.120.160">
    <property type="entry name" value="HPT domain"/>
    <property type="match status" value="1"/>
</dbReference>
<evidence type="ECO:0000259" key="2">
    <source>
        <dbReference type="Pfam" id="PF01627"/>
    </source>
</evidence>
<evidence type="ECO:0000313" key="4">
    <source>
        <dbReference type="Proteomes" id="UP000619295"/>
    </source>
</evidence>
<dbReference type="InterPro" id="IPR008207">
    <property type="entry name" value="Sig_transdc_His_kin_Hpt_dom"/>
</dbReference>
<gene>
    <name evidence="3" type="ORF">IED13_02675</name>
</gene>